<evidence type="ECO:0000313" key="2">
    <source>
        <dbReference type="EMBL" id="KAK5617759.1"/>
    </source>
</evidence>
<feature type="compositionally biased region" description="Pro residues" evidence="1">
    <location>
        <begin position="226"/>
        <end position="237"/>
    </location>
</feature>
<organism evidence="2 3">
    <name type="scientific">Crenichthys baileyi</name>
    <name type="common">White River springfish</name>
    <dbReference type="NCBI Taxonomy" id="28760"/>
    <lineage>
        <taxon>Eukaryota</taxon>
        <taxon>Metazoa</taxon>
        <taxon>Chordata</taxon>
        <taxon>Craniata</taxon>
        <taxon>Vertebrata</taxon>
        <taxon>Euteleostomi</taxon>
        <taxon>Actinopterygii</taxon>
        <taxon>Neopterygii</taxon>
        <taxon>Teleostei</taxon>
        <taxon>Neoteleostei</taxon>
        <taxon>Acanthomorphata</taxon>
        <taxon>Ovalentaria</taxon>
        <taxon>Atherinomorphae</taxon>
        <taxon>Cyprinodontiformes</taxon>
        <taxon>Goodeidae</taxon>
        <taxon>Crenichthys</taxon>
    </lineage>
</organism>
<dbReference type="EMBL" id="JAHHUM010000671">
    <property type="protein sequence ID" value="KAK5617759.1"/>
    <property type="molecule type" value="Genomic_DNA"/>
</dbReference>
<feature type="non-terminal residue" evidence="2">
    <location>
        <position position="317"/>
    </location>
</feature>
<evidence type="ECO:0000313" key="3">
    <source>
        <dbReference type="Proteomes" id="UP001311232"/>
    </source>
</evidence>
<sequence>MCPLKRWKTRTESHQRGHYVHLRQKLQAVIRTCSMWHPAQERNRRQGAATWRAGQSARLTCWYQQHTPSAELYRVGFWGFASVFSLLLRVGVEMTSEKPVTMPGSLSLSDRQPPPGHRQRGAAVPDTATGKPMMMSGSGSVVLSAGMINPAVPIRNIKMKFAVLIGLIQVGEVSNRDIVETVLNLGIFPWYKQPQCGKNTRTRTRRLPLIRNRVAGAADSAETPRRPSPPTSPPAPPGGAQGVPRPAERHSPSSVSWAVPWASSRWDEPGTPPEESVQEASGIDARATSTGSSRCGGAAAYSEPLPNGRAPHPITKG</sequence>
<gene>
    <name evidence="2" type="ORF">CRENBAI_000481</name>
</gene>
<feature type="region of interest" description="Disordered" evidence="1">
    <location>
        <begin position="194"/>
        <end position="317"/>
    </location>
</feature>
<dbReference type="AlphaFoldDB" id="A0AAV9S8T7"/>
<protein>
    <recommendedName>
        <fullName evidence="4">Neurobeachin Lysosomal-trafficking regulator 2</fullName>
    </recommendedName>
</protein>
<evidence type="ECO:0000256" key="1">
    <source>
        <dbReference type="SAM" id="MobiDB-lite"/>
    </source>
</evidence>
<feature type="compositionally biased region" description="Low complexity" evidence="1">
    <location>
        <begin position="252"/>
        <end position="264"/>
    </location>
</feature>
<keyword evidence="3" id="KW-1185">Reference proteome</keyword>
<accession>A0AAV9S8T7</accession>
<evidence type="ECO:0008006" key="4">
    <source>
        <dbReference type="Google" id="ProtNLM"/>
    </source>
</evidence>
<feature type="region of interest" description="Disordered" evidence="1">
    <location>
        <begin position="99"/>
        <end position="133"/>
    </location>
</feature>
<comment type="caution">
    <text evidence="2">The sequence shown here is derived from an EMBL/GenBank/DDBJ whole genome shotgun (WGS) entry which is preliminary data.</text>
</comment>
<name>A0AAV9S8T7_9TELE</name>
<reference evidence="2 3" key="1">
    <citation type="submission" date="2021-06" db="EMBL/GenBank/DDBJ databases">
        <authorList>
            <person name="Palmer J.M."/>
        </authorList>
    </citation>
    <scope>NUCLEOTIDE SEQUENCE [LARGE SCALE GENOMIC DNA]</scope>
    <source>
        <strain evidence="2 3">MEX-2019</strain>
        <tissue evidence="2">Muscle</tissue>
    </source>
</reference>
<proteinExistence type="predicted"/>
<dbReference type="Proteomes" id="UP001311232">
    <property type="component" value="Unassembled WGS sequence"/>
</dbReference>